<protein>
    <recommendedName>
        <fullName evidence="3">Vitamin K epoxide reductase domain-containing protein</fullName>
    </recommendedName>
</protein>
<evidence type="ECO:0000256" key="1">
    <source>
        <dbReference type="SAM" id="Phobius"/>
    </source>
</evidence>
<proteinExistence type="predicted"/>
<sequence>MTRSALSVRISQIVALLASLGIMAQMFLLWKTGEAYCLNEGCKVVEALTRPTPLVFNALGLSFFLSLFLLLILWERLGQKWAYTLLRLMLLSGLAAEGVFISYQLYVAGHLCSYCLTLFAALFVINLLLGRTQFVLGTSVVAAAIIASSMLRFDPGIFLAKKNLDQGTYAIKTCTTPTRDLYLIFSKKCPHCKRVLKVLSGCSQCEFHFNP</sequence>
<comment type="caution">
    <text evidence="2">The sequence shown here is derived from an EMBL/GenBank/DDBJ whole genome shotgun (WGS) entry which is preliminary data.</text>
</comment>
<dbReference type="AlphaFoldDB" id="A0A7V2SUM8"/>
<dbReference type="InterPro" id="IPR038354">
    <property type="entry name" value="VKOR_sf"/>
</dbReference>
<gene>
    <name evidence="2" type="ORF">ENJ63_00045</name>
</gene>
<feature type="transmembrane region" description="Helical" evidence="1">
    <location>
        <begin position="12"/>
        <end position="30"/>
    </location>
</feature>
<feature type="transmembrane region" description="Helical" evidence="1">
    <location>
        <begin position="107"/>
        <end position="129"/>
    </location>
</feature>
<keyword evidence="1" id="KW-0472">Membrane</keyword>
<evidence type="ECO:0008006" key="3">
    <source>
        <dbReference type="Google" id="ProtNLM"/>
    </source>
</evidence>
<feature type="non-terminal residue" evidence="2">
    <location>
        <position position="211"/>
    </location>
</feature>
<feature type="transmembrane region" description="Helical" evidence="1">
    <location>
        <begin position="81"/>
        <end position="101"/>
    </location>
</feature>
<feature type="transmembrane region" description="Helical" evidence="1">
    <location>
        <begin position="54"/>
        <end position="74"/>
    </location>
</feature>
<dbReference type="Gene3D" id="1.20.1440.130">
    <property type="entry name" value="VKOR domain"/>
    <property type="match status" value="1"/>
</dbReference>
<reference evidence="2" key="1">
    <citation type="journal article" date="2020" name="mSystems">
        <title>Genome- and Community-Level Interaction Insights into Carbon Utilization and Element Cycling Functions of Hydrothermarchaeota in Hydrothermal Sediment.</title>
        <authorList>
            <person name="Zhou Z."/>
            <person name="Liu Y."/>
            <person name="Xu W."/>
            <person name="Pan J."/>
            <person name="Luo Z.H."/>
            <person name="Li M."/>
        </authorList>
    </citation>
    <scope>NUCLEOTIDE SEQUENCE [LARGE SCALE GENOMIC DNA]</scope>
    <source>
        <strain evidence="2">HyVt-503</strain>
    </source>
</reference>
<keyword evidence="1" id="KW-1133">Transmembrane helix</keyword>
<dbReference type="Proteomes" id="UP000885797">
    <property type="component" value="Unassembled WGS sequence"/>
</dbReference>
<keyword evidence="1" id="KW-0812">Transmembrane</keyword>
<organism evidence="2">
    <name type="scientific">Dissulfuribacter thermophilus</name>
    <dbReference type="NCBI Taxonomy" id="1156395"/>
    <lineage>
        <taxon>Bacteria</taxon>
        <taxon>Pseudomonadati</taxon>
        <taxon>Thermodesulfobacteriota</taxon>
        <taxon>Dissulfuribacteria</taxon>
        <taxon>Dissulfuribacterales</taxon>
        <taxon>Dissulfuribacteraceae</taxon>
        <taxon>Dissulfuribacter</taxon>
    </lineage>
</organism>
<dbReference type="EMBL" id="DRND01000004">
    <property type="protein sequence ID" value="HFC46252.1"/>
    <property type="molecule type" value="Genomic_DNA"/>
</dbReference>
<feature type="transmembrane region" description="Helical" evidence="1">
    <location>
        <begin position="134"/>
        <end position="153"/>
    </location>
</feature>
<accession>A0A7V2SUM8</accession>
<evidence type="ECO:0000313" key="2">
    <source>
        <dbReference type="EMBL" id="HFC46252.1"/>
    </source>
</evidence>
<name>A0A7V2SUM8_9BACT</name>